<dbReference type="EMBL" id="BART01020163">
    <property type="protein sequence ID" value="GAH00872.1"/>
    <property type="molecule type" value="Genomic_DNA"/>
</dbReference>
<dbReference type="AlphaFoldDB" id="X1C0S0"/>
<comment type="caution">
    <text evidence="1">The sequence shown here is derived from an EMBL/GenBank/DDBJ whole genome shotgun (WGS) entry which is preliminary data.</text>
</comment>
<dbReference type="InterPro" id="IPR031876">
    <property type="entry name" value="DUF4760"/>
</dbReference>
<proteinExistence type="predicted"/>
<sequence length="128" mass="14559">MVKPTHQDAIIMLRLSQLGAIAGLSEATNWMWGDNFITDYAEFIKKYPPGSEGNEKAAKICGYHETIGTLYKNGLFNEELLFDWLAVYLVWDRIKNFAIGVREEAGEPRLFENFEALAKAQKVKQSNI</sequence>
<name>X1C0S0_9ZZZZ</name>
<protein>
    <submittedName>
        <fullName evidence="1">Uncharacterized protein</fullName>
    </submittedName>
</protein>
<accession>X1C0S0</accession>
<evidence type="ECO:0000313" key="1">
    <source>
        <dbReference type="EMBL" id="GAH00872.1"/>
    </source>
</evidence>
<dbReference type="Pfam" id="PF15956">
    <property type="entry name" value="DUF4760"/>
    <property type="match status" value="1"/>
</dbReference>
<gene>
    <name evidence="1" type="ORF">S01H4_37518</name>
</gene>
<organism evidence="1">
    <name type="scientific">marine sediment metagenome</name>
    <dbReference type="NCBI Taxonomy" id="412755"/>
    <lineage>
        <taxon>unclassified sequences</taxon>
        <taxon>metagenomes</taxon>
        <taxon>ecological metagenomes</taxon>
    </lineage>
</organism>
<reference evidence="1" key="1">
    <citation type="journal article" date="2014" name="Front. Microbiol.">
        <title>High frequency of phylogenetically diverse reductive dehalogenase-homologous genes in deep subseafloor sedimentary metagenomes.</title>
        <authorList>
            <person name="Kawai M."/>
            <person name="Futagami T."/>
            <person name="Toyoda A."/>
            <person name="Takaki Y."/>
            <person name="Nishi S."/>
            <person name="Hori S."/>
            <person name="Arai W."/>
            <person name="Tsubouchi T."/>
            <person name="Morono Y."/>
            <person name="Uchiyama I."/>
            <person name="Ito T."/>
            <person name="Fujiyama A."/>
            <person name="Inagaki F."/>
            <person name="Takami H."/>
        </authorList>
    </citation>
    <scope>NUCLEOTIDE SEQUENCE</scope>
    <source>
        <strain evidence="1">Expedition CK06-06</strain>
    </source>
</reference>